<feature type="domain" description="N-acetyltransferase" evidence="1">
    <location>
        <begin position="24"/>
        <end position="181"/>
    </location>
</feature>
<dbReference type="SUPFAM" id="SSF55729">
    <property type="entry name" value="Acyl-CoA N-acyltransferases (Nat)"/>
    <property type="match status" value="1"/>
</dbReference>
<dbReference type="InterPro" id="IPR000182">
    <property type="entry name" value="GNAT_dom"/>
</dbReference>
<evidence type="ECO:0000313" key="3">
    <source>
        <dbReference type="Proteomes" id="UP000019202"/>
    </source>
</evidence>
<dbReference type="EMBL" id="CBXF010000001">
    <property type="protein sequence ID" value="CDL80589.1"/>
    <property type="molecule type" value="Genomic_DNA"/>
</dbReference>
<protein>
    <recommendedName>
        <fullName evidence="1">N-acetyltransferase domain-containing protein</fullName>
    </recommendedName>
</protein>
<proteinExistence type="predicted"/>
<dbReference type="GO" id="GO:0016747">
    <property type="term" value="F:acyltransferase activity, transferring groups other than amino-acyl groups"/>
    <property type="evidence" value="ECO:0007669"/>
    <property type="project" value="InterPro"/>
</dbReference>
<dbReference type="InterPro" id="IPR016181">
    <property type="entry name" value="Acyl_CoA_acyltransferase"/>
</dbReference>
<dbReference type="PROSITE" id="PS51186">
    <property type="entry name" value="GNAT"/>
    <property type="match status" value="1"/>
</dbReference>
<dbReference type="Pfam" id="PF13302">
    <property type="entry name" value="Acetyltransf_3"/>
    <property type="match status" value="1"/>
</dbReference>
<evidence type="ECO:0000259" key="1">
    <source>
        <dbReference type="PROSITE" id="PS51186"/>
    </source>
</evidence>
<sequence>MSIVFSGIQKAISDTMQNLMTERLILRPWQETDAESLYEYAKDERVGPIAGWPAHKSIEESAQIIRDVFMVDKVYAVTLKSDNRAIGCIGLLMAKDSNFSIGDNDAEAAYWIGVPFWGQGLIPEALRELMRYGFEELKLENLWCGYFADNHKSKSVQEKCGFRHHHVIDEQYVVIMDEIRTENISRITRDEWNSL</sequence>
<dbReference type="InterPro" id="IPR051531">
    <property type="entry name" value="N-acetyltransferase"/>
</dbReference>
<keyword evidence="3" id="KW-1185">Reference proteome</keyword>
<dbReference type="Proteomes" id="UP000019202">
    <property type="component" value="Unassembled WGS sequence"/>
</dbReference>
<dbReference type="PANTHER" id="PTHR43792">
    <property type="entry name" value="GNAT FAMILY, PUTATIVE (AFU_ORTHOLOGUE AFUA_3G00765)-RELATED-RELATED"/>
    <property type="match status" value="1"/>
</dbReference>
<gene>
    <name evidence="2" type="ORF">XSR1_10069</name>
</gene>
<name>W1IQ84_9GAMM</name>
<organism evidence="2 3">
    <name type="scientific">Xenorhabdus szentirmaii DSM 16338</name>
    <dbReference type="NCBI Taxonomy" id="1427518"/>
    <lineage>
        <taxon>Bacteria</taxon>
        <taxon>Pseudomonadati</taxon>
        <taxon>Pseudomonadota</taxon>
        <taxon>Gammaproteobacteria</taxon>
        <taxon>Enterobacterales</taxon>
        <taxon>Morganellaceae</taxon>
        <taxon>Xenorhabdus</taxon>
    </lineage>
</organism>
<accession>W1IQ84</accession>
<comment type="caution">
    <text evidence="2">The sequence shown here is derived from an EMBL/GenBank/DDBJ whole genome shotgun (WGS) entry which is preliminary data.</text>
</comment>
<dbReference type="AlphaFoldDB" id="W1IQ84"/>
<evidence type="ECO:0000313" key="2">
    <source>
        <dbReference type="EMBL" id="CDL80589.1"/>
    </source>
</evidence>
<dbReference type="STRING" id="1427518.XSR1_10069"/>
<reference evidence="2" key="1">
    <citation type="submission" date="2013-11" db="EMBL/GenBank/DDBJ databases">
        <title>Draft genome sequence and annotation of the entomopathogenic bacteria, Xenorhabdus cabanillasi strain JM26 and Xenorhabdus szentirmai strain DSM 16338.</title>
        <authorList>
            <person name="Gualtieri M."/>
            <person name="Ogier J.C."/>
            <person name="Pages S."/>
            <person name="Givaudan A."/>
            <person name="Gaudriault S."/>
        </authorList>
    </citation>
    <scope>NUCLEOTIDE SEQUENCE [LARGE SCALE GENOMIC DNA]</scope>
    <source>
        <strain evidence="2">DSM 16338</strain>
    </source>
</reference>
<dbReference type="Gene3D" id="3.40.630.30">
    <property type="match status" value="1"/>
</dbReference>